<dbReference type="EMBL" id="VEPZ02000201">
    <property type="protein sequence ID" value="KAE8730814.1"/>
    <property type="molecule type" value="Genomic_DNA"/>
</dbReference>
<evidence type="ECO:0000256" key="5">
    <source>
        <dbReference type="ARBA" id="ARBA00022679"/>
    </source>
</evidence>
<evidence type="ECO:0000256" key="12">
    <source>
        <dbReference type="ARBA" id="ARBA00023136"/>
    </source>
</evidence>
<evidence type="ECO:0000256" key="11">
    <source>
        <dbReference type="ARBA" id="ARBA00022989"/>
    </source>
</evidence>
<evidence type="ECO:0000259" key="17">
    <source>
        <dbReference type="PROSITE" id="PS50089"/>
    </source>
</evidence>
<evidence type="ECO:0000256" key="14">
    <source>
        <dbReference type="PROSITE-ProRule" id="PRU00175"/>
    </source>
</evidence>
<evidence type="ECO:0000256" key="2">
    <source>
        <dbReference type="ARBA" id="ARBA00004167"/>
    </source>
</evidence>
<keyword evidence="10" id="KW-0862">Zinc</keyword>
<dbReference type="SUPFAM" id="SSF57850">
    <property type="entry name" value="RING/U-box"/>
    <property type="match status" value="1"/>
</dbReference>
<dbReference type="GO" id="GO:0008270">
    <property type="term" value="F:zinc ion binding"/>
    <property type="evidence" value="ECO:0007669"/>
    <property type="project" value="UniProtKB-KW"/>
</dbReference>
<dbReference type="AlphaFoldDB" id="A0A6A3CQR0"/>
<evidence type="ECO:0000256" key="3">
    <source>
        <dbReference type="ARBA" id="ARBA00004906"/>
    </source>
</evidence>
<feature type="compositionally biased region" description="Basic and acidic residues" evidence="15">
    <location>
        <begin position="181"/>
        <end position="198"/>
    </location>
</feature>
<dbReference type="PANTHER" id="PTHR45768:SF34">
    <property type="entry name" value="RING-H2 FINGER PROTEIN ATL64"/>
    <property type="match status" value="1"/>
</dbReference>
<keyword evidence="9" id="KW-0833">Ubl conjugation pathway</keyword>
<proteinExistence type="inferred from homology"/>
<dbReference type="PANTHER" id="PTHR45768">
    <property type="entry name" value="E3 UBIQUITIN-PROTEIN LIGASE RNF13-LIKE"/>
    <property type="match status" value="1"/>
</dbReference>
<evidence type="ECO:0000256" key="6">
    <source>
        <dbReference type="ARBA" id="ARBA00022692"/>
    </source>
</evidence>
<accession>A0A6A3CQR0</accession>
<evidence type="ECO:0000256" key="7">
    <source>
        <dbReference type="ARBA" id="ARBA00022723"/>
    </source>
</evidence>
<comment type="subcellular location">
    <subcellularLocation>
        <location evidence="2">Membrane</location>
        <topology evidence="2">Single-pass membrane protein</topology>
    </subcellularLocation>
</comment>
<dbReference type="Pfam" id="PF13639">
    <property type="entry name" value="zf-RING_2"/>
    <property type="match status" value="1"/>
</dbReference>
<evidence type="ECO:0000256" key="13">
    <source>
        <dbReference type="ARBA" id="ARBA00024209"/>
    </source>
</evidence>
<dbReference type="GO" id="GO:0061630">
    <property type="term" value="F:ubiquitin protein ligase activity"/>
    <property type="evidence" value="ECO:0007669"/>
    <property type="project" value="UniProtKB-EC"/>
</dbReference>
<feature type="domain" description="RING-type" evidence="17">
    <location>
        <begin position="106"/>
        <end position="148"/>
    </location>
</feature>
<keyword evidence="18" id="KW-0378">Hydrolase</keyword>
<dbReference type="CDD" id="cd16461">
    <property type="entry name" value="RING-H2_EL5-like"/>
    <property type="match status" value="1"/>
</dbReference>
<keyword evidence="11 16" id="KW-1133">Transmembrane helix</keyword>
<evidence type="ECO:0000313" key="18">
    <source>
        <dbReference type="EMBL" id="KAE8730814.1"/>
    </source>
</evidence>
<keyword evidence="6 16" id="KW-0812">Transmembrane</keyword>
<dbReference type="OrthoDB" id="8062037at2759"/>
<evidence type="ECO:0000256" key="15">
    <source>
        <dbReference type="SAM" id="MobiDB-lite"/>
    </source>
</evidence>
<evidence type="ECO:0000256" key="9">
    <source>
        <dbReference type="ARBA" id="ARBA00022786"/>
    </source>
</evidence>
<reference evidence="18" key="1">
    <citation type="submission" date="2019-09" db="EMBL/GenBank/DDBJ databases">
        <title>Draft genome information of white flower Hibiscus syriacus.</title>
        <authorList>
            <person name="Kim Y.-M."/>
        </authorList>
    </citation>
    <scope>NUCLEOTIDE SEQUENCE [LARGE SCALE GENOMIC DNA]</scope>
    <source>
        <strain evidence="18">YM2019G1</strain>
    </source>
</reference>
<comment type="similarity">
    <text evidence="13">Belongs to the RING-type zinc finger family. ATL subfamily.</text>
</comment>
<organism evidence="18 19">
    <name type="scientific">Hibiscus syriacus</name>
    <name type="common">Rose of Sharon</name>
    <dbReference type="NCBI Taxonomy" id="106335"/>
    <lineage>
        <taxon>Eukaryota</taxon>
        <taxon>Viridiplantae</taxon>
        <taxon>Streptophyta</taxon>
        <taxon>Embryophyta</taxon>
        <taxon>Tracheophyta</taxon>
        <taxon>Spermatophyta</taxon>
        <taxon>Magnoliopsida</taxon>
        <taxon>eudicotyledons</taxon>
        <taxon>Gunneridae</taxon>
        <taxon>Pentapetalae</taxon>
        <taxon>rosids</taxon>
        <taxon>malvids</taxon>
        <taxon>Malvales</taxon>
        <taxon>Malvaceae</taxon>
        <taxon>Malvoideae</taxon>
        <taxon>Hibiscus</taxon>
    </lineage>
</organism>
<dbReference type="GO" id="GO:0016787">
    <property type="term" value="F:hydrolase activity"/>
    <property type="evidence" value="ECO:0007669"/>
    <property type="project" value="UniProtKB-KW"/>
</dbReference>
<feature type="region of interest" description="Disordered" evidence="15">
    <location>
        <begin position="155"/>
        <end position="198"/>
    </location>
</feature>
<comment type="catalytic activity">
    <reaction evidence="1">
        <text>S-ubiquitinyl-[E2 ubiquitin-conjugating enzyme]-L-cysteine + [acceptor protein]-L-lysine = [E2 ubiquitin-conjugating enzyme]-L-cysteine + N(6)-ubiquitinyl-[acceptor protein]-L-lysine.</text>
        <dbReference type="EC" id="2.3.2.27"/>
    </reaction>
</comment>
<evidence type="ECO:0000256" key="1">
    <source>
        <dbReference type="ARBA" id="ARBA00000900"/>
    </source>
</evidence>
<keyword evidence="12 16" id="KW-0472">Membrane</keyword>
<evidence type="ECO:0000313" key="19">
    <source>
        <dbReference type="Proteomes" id="UP000436088"/>
    </source>
</evidence>
<keyword evidence="8 14" id="KW-0863">Zinc-finger</keyword>
<keyword evidence="19" id="KW-1185">Reference proteome</keyword>
<dbReference type="Gene3D" id="3.30.40.10">
    <property type="entry name" value="Zinc/RING finger domain, C3HC4 (zinc finger)"/>
    <property type="match status" value="1"/>
</dbReference>
<dbReference type="GO" id="GO:0016020">
    <property type="term" value="C:membrane"/>
    <property type="evidence" value="ECO:0007669"/>
    <property type="project" value="UniProtKB-SubCell"/>
</dbReference>
<evidence type="ECO:0000256" key="16">
    <source>
        <dbReference type="SAM" id="Phobius"/>
    </source>
</evidence>
<dbReference type="PROSITE" id="PS50089">
    <property type="entry name" value="ZF_RING_2"/>
    <property type="match status" value="1"/>
</dbReference>
<protein>
    <recommendedName>
        <fullName evidence="4">RING-type E3 ubiquitin transferase</fullName>
        <ecNumber evidence="4">2.3.2.27</ecNumber>
    </recommendedName>
</protein>
<dbReference type="FunFam" id="3.30.40.10:FF:000187">
    <property type="entry name" value="E3 ubiquitin-protein ligase ATL6"/>
    <property type="match status" value="1"/>
</dbReference>
<comment type="caution">
    <text evidence="18">The sequence shown here is derived from an EMBL/GenBank/DDBJ whole genome shotgun (WGS) entry which is preliminary data.</text>
</comment>
<feature type="transmembrane region" description="Helical" evidence="16">
    <location>
        <begin position="20"/>
        <end position="44"/>
    </location>
</feature>
<feature type="compositionally biased region" description="Basic and acidic residues" evidence="15">
    <location>
        <begin position="155"/>
        <end position="172"/>
    </location>
</feature>
<gene>
    <name evidence="18" type="ORF">F3Y22_tig00002880pilonHSYRG00140</name>
</gene>
<evidence type="ECO:0000256" key="4">
    <source>
        <dbReference type="ARBA" id="ARBA00012483"/>
    </source>
</evidence>
<dbReference type="InterPro" id="IPR013083">
    <property type="entry name" value="Znf_RING/FYVE/PHD"/>
</dbReference>
<dbReference type="EC" id="2.3.2.27" evidence="4"/>
<dbReference type="InterPro" id="IPR001841">
    <property type="entry name" value="Znf_RING"/>
</dbReference>
<evidence type="ECO:0000256" key="10">
    <source>
        <dbReference type="ARBA" id="ARBA00022833"/>
    </source>
</evidence>
<evidence type="ECO:0000256" key="8">
    <source>
        <dbReference type="ARBA" id="ARBA00022771"/>
    </source>
</evidence>
<comment type="pathway">
    <text evidence="3">Protein modification; protein ubiquitination.</text>
</comment>
<dbReference type="SMART" id="SM00184">
    <property type="entry name" value="RING"/>
    <property type="match status" value="1"/>
</dbReference>
<name>A0A6A3CQR0_HIBSY</name>
<keyword evidence="5" id="KW-0808">Transferase</keyword>
<dbReference type="Proteomes" id="UP000436088">
    <property type="component" value="Unassembled WGS sequence"/>
</dbReference>
<keyword evidence="7" id="KW-0479">Metal-binding</keyword>
<sequence length="198" mass="22507">MADAADSPVLRDTFDLSSRILFAFLVSVSTIVFLVIAFHLYVRFVHRRRQARRRHQAFLGRIRSLGLNTSGESPLDPAVINSLPIFQFKQTTGLGEIYHNGKSTECSVCLTMLEEEDMARVLPNCRHIFHAECIDKWLSLHSTCPLCRVEAEPRVKPEAREGPSTVMDEHSLGTEGSMSRVELRGEERKSRPQDLERQ</sequence>